<feature type="signal peptide" evidence="3">
    <location>
        <begin position="1"/>
        <end position="22"/>
    </location>
</feature>
<dbReference type="Gene3D" id="2.40.10.10">
    <property type="entry name" value="Trypsin-like serine proteases"/>
    <property type="match status" value="2"/>
</dbReference>
<dbReference type="InterPro" id="IPR009003">
    <property type="entry name" value="Peptidase_S1_PA"/>
</dbReference>
<sequence length="460" mass="49414">MKTLKLLSHLGVGISMLALAAAAGQHRFVKRLEQSRVNDLHGGILAKNGVPTTCEVAVTSEQVAFVAAACLDFKDNSSEVDESIPYEVWITGGDTNSVNKYSVSGPISHPKYNPETYANNVAVLKLSGNGASSSKWVNYIAANPKDWSSNFYTRRSVSSSGTFESPQIIDSTGSAPSECSQASTIYAANTGDFLCTSETAANGSCPIPYTSAYGVHDPDLAIAALYSHSVVVGNELCGSSAVYSYYTILSNYLEWGGAVTGSTIYLYTADMSYQNNNDPNYHMNDPSGTASINGVLIGGNLNENKENQGTPSSIVGIMSTPPVGGVSVGAVMPTMGNNGMTPSMPSTSPEATDDASEDGSKKKSHLSTILIIVALVLIALAIIGYLLYRRFKKRKAPANEMTQYNNDDYALGAQNFPPEYEENQDHNRQHLDNEIITTRENYEPSSYNDNNKDKDKDLMN</sequence>
<accession>A0A9W8LSJ9</accession>
<evidence type="ECO:0000256" key="2">
    <source>
        <dbReference type="SAM" id="Phobius"/>
    </source>
</evidence>
<keyword evidence="2" id="KW-0812">Transmembrane</keyword>
<dbReference type="InterPro" id="IPR001254">
    <property type="entry name" value="Trypsin_dom"/>
</dbReference>
<name>A0A9W8LSJ9_9FUNG</name>
<dbReference type="EMBL" id="JANBUO010000304">
    <property type="protein sequence ID" value="KAJ2805291.1"/>
    <property type="molecule type" value="Genomic_DNA"/>
</dbReference>
<feature type="compositionally biased region" description="Polar residues" evidence="1">
    <location>
        <begin position="435"/>
        <end position="447"/>
    </location>
</feature>
<organism evidence="5 6">
    <name type="scientific">Coemansia guatemalensis</name>
    <dbReference type="NCBI Taxonomy" id="2761395"/>
    <lineage>
        <taxon>Eukaryota</taxon>
        <taxon>Fungi</taxon>
        <taxon>Fungi incertae sedis</taxon>
        <taxon>Zoopagomycota</taxon>
        <taxon>Kickxellomycotina</taxon>
        <taxon>Kickxellomycetes</taxon>
        <taxon>Kickxellales</taxon>
        <taxon>Kickxellaceae</taxon>
        <taxon>Coemansia</taxon>
    </lineage>
</organism>
<feature type="region of interest" description="Disordered" evidence="1">
    <location>
        <begin position="336"/>
        <end position="361"/>
    </location>
</feature>
<dbReference type="GO" id="GO:0006508">
    <property type="term" value="P:proteolysis"/>
    <property type="evidence" value="ECO:0007669"/>
    <property type="project" value="InterPro"/>
</dbReference>
<dbReference type="InterPro" id="IPR043504">
    <property type="entry name" value="Peptidase_S1_PA_chymotrypsin"/>
</dbReference>
<dbReference type="Proteomes" id="UP001140094">
    <property type="component" value="Unassembled WGS sequence"/>
</dbReference>
<feature type="chain" id="PRO_5040877774" description="Peptidase S1 domain-containing protein" evidence="3">
    <location>
        <begin position="23"/>
        <end position="460"/>
    </location>
</feature>
<evidence type="ECO:0000313" key="5">
    <source>
        <dbReference type="EMBL" id="KAJ2805291.1"/>
    </source>
</evidence>
<feature type="region of interest" description="Disordered" evidence="1">
    <location>
        <begin position="433"/>
        <end position="460"/>
    </location>
</feature>
<dbReference type="GO" id="GO:0004252">
    <property type="term" value="F:serine-type endopeptidase activity"/>
    <property type="evidence" value="ECO:0007669"/>
    <property type="project" value="InterPro"/>
</dbReference>
<evidence type="ECO:0000256" key="1">
    <source>
        <dbReference type="SAM" id="MobiDB-lite"/>
    </source>
</evidence>
<dbReference type="OrthoDB" id="5565075at2759"/>
<gene>
    <name evidence="5" type="ORF">H4R20_002155</name>
</gene>
<keyword evidence="2" id="KW-1133">Transmembrane helix</keyword>
<protein>
    <recommendedName>
        <fullName evidence="4">Peptidase S1 domain-containing protein</fullName>
    </recommendedName>
</protein>
<feature type="compositionally biased region" description="Basic and acidic residues" evidence="1">
    <location>
        <begin position="450"/>
        <end position="460"/>
    </location>
</feature>
<keyword evidence="6" id="KW-1185">Reference proteome</keyword>
<feature type="compositionally biased region" description="Polar residues" evidence="1">
    <location>
        <begin position="336"/>
        <end position="350"/>
    </location>
</feature>
<evidence type="ECO:0000313" key="6">
    <source>
        <dbReference type="Proteomes" id="UP001140094"/>
    </source>
</evidence>
<comment type="caution">
    <text evidence="5">The sequence shown here is derived from an EMBL/GenBank/DDBJ whole genome shotgun (WGS) entry which is preliminary data.</text>
</comment>
<feature type="transmembrane region" description="Helical" evidence="2">
    <location>
        <begin position="366"/>
        <end position="388"/>
    </location>
</feature>
<evidence type="ECO:0000256" key="3">
    <source>
        <dbReference type="SAM" id="SignalP"/>
    </source>
</evidence>
<feature type="domain" description="Peptidase S1" evidence="4">
    <location>
        <begin position="95"/>
        <end position="254"/>
    </location>
</feature>
<dbReference type="Pfam" id="PF00089">
    <property type="entry name" value="Trypsin"/>
    <property type="match status" value="1"/>
</dbReference>
<dbReference type="AlphaFoldDB" id="A0A9W8LSJ9"/>
<keyword evidence="3" id="KW-0732">Signal</keyword>
<dbReference type="SUPFAM" id="SSF50494">
    <property type="entry name" value="Trypsin-like serine proteases"/>
    <property type="match status" value="1"/>
</dbReference>
<proteinExistence type="predicted"/>
<evidence type="ECO:0000259" key="4">
    <source>
        <dbReference type="Pfam" id="PF00089"/>
    </source>
</evidence>
<keyword evidence="2" id="KW-0472">Membrane</keyword>
<reference evidence="5" key="1">
    <citation type="submission" date="2022-07" db="EMBL/GenBank/DDBJ databases">
        <title>Phylogenomic reconstructions and comparative analyses of Kickxellomycotina fungi.</title>
        <authorList>
            <person name="Reynolds N.K."/>
            <person name="Stajich J.E."/>
            <person name="Barry K."/>
            <person name="Grigoriev I.V."/>
            <person name="Crous P."/>
            <person name="Smith M.E."/>
        </authorList>
    </citation>
    <scope>NUCLEOTIDE SEQUENCE</scope>
    <source>
        <strain evidence="5">NRRL 1565</strain>
    </source>
</reference>